<dbReference type="InterPro" id="IPR036942">
    <property type="entry name" value="Beta-barrel_TonB_sf"/>
</dbReference>
<reference evidence="6" key="1">
    <citation type="journal article" date="2019" name="Int. J. Syst. Evol. Microbiol.">
        <title>The Global Catalogue of Microorganisms (GCM) 10K type strain sequencing project: providing services to taxonomists for standard genome sequencing and annotation.</title>
        <authorList>
            <consortium name="The Broad Institute Genomics Platform"/>
            <consortium name="The Broad Institute Genome Sequencing Center for Infectious Disease"/>
            <person name="Wu L."/>
            <person name="Ma J."/>
        </authorList>
    </citation>
    <scope>NUCLEOTIDE SEQUENCE [LARGE SCALE GENOMIC DNA]</scope>
    <source>
        <strain evidence="6">JCM 17630</strain>
    </source>
</reference>
<evidence type="ECO:0000313" key="6">
    <source>
        <dbReference type="Proteomes" id="UP001501496"/>
    </source>
</evidence>
<sequence length="792" mass="89764">MKRAVLILILFFPLFVISQSEIKGRITDTNEPIVFANIILTNPNNDNVIGTTSDFDGNFTLNAKNGIYTLTISYVGYTTYTSNIKLEKNLDLGLITLTADQNALDEVVITSRKKLIEQKPDRLIFNVENSITASNGDALDALKIAPGLQLQNGEINMFGKGNPRVLINDRLLPLSGEELTSYLNTLSANDIKKIEIITSPPAKYEASGNGGLINIILKKGTQNAWKNTVAITHNIDTYNFTTFRNSLLYNKNKWNVSLSLDKTRGYIRGKEDFQVYYPESTWDIDIKTKDHKKALSGRLLLDYQLSDKTTIGIQYLGSKTNPDISDTSVTSIYNTNNTLDSLLINNGGEFDERISNSLNLHAITKLDTLGRKLSIDADYFNYDAEKSRDFLTKSYDANYTFQNINQSARGNSIQNLKNRSFKVDMEHPIQAINLSYGVKISATESESKLDFFNTITGTPELDTNISNSFKYTENNQAIYINGNKTINDKWQVQLGLRLENTQTEGFSKELNQTTKNNYAKLFPTVFIMHNSNDNNVFSFSYSKRIQRPAFSHLNPFRIYVSSNTYNQGNPFLQPSFNDNFELKHTFKNKLTTNIFYNIRSNASGIIFTSSIEDNTQIVTRENFFNQYTIGIGQSYVYNKLSWIQSVNNFNLIHVKSKFNNAINAQPQNGISYVASTSNTFKIDNQNKIQLDANYNSKAKSDLFSIGDSYSIDLGYSTSFLDKSLNFSVLVKDIFATSYLNNLESNVNGVRQVYGQNRNNRYVRFSLNYNFGNKKIKGKNRQFGNSEETRRVN</sequence>
<dbReference type="InterPro" id="IPR008969">
    <property type="entry name" value="CarboxyPept-like_regulatory"/>
</dbReference>
<feature type="domain" description="Outer membrane protein beta-barrel" evidence="4">
    <location>
        <begin position="365"/>
        <end position="768"/>
    </location>
</feature>
<evidence type="ECO:0000256" key="2">
    <source>
        <dbReference type="ARBA" id="ARBA00023136"/>
    </source>
</evidence>
<evidence type="ECO:0000256" key="1">
    <source>
        <dbReference type="ARBA" id="ARBA00004442"/>
    </source>
</evidence>
<evidence type="ECO:0000313" key="5">
    <source>
        <dbReference type="EMBL" id="GAA4238911.1"/>
    </source>
</evidence>
<comment type="caution">
    <text evidence="5">The sequence shown here is derived from an EMBL/GenBank/DDBJ whole genome shotgun (WGS) entry which is preliminary data.</text>
</comment>
<dbReference type="PANTHER" id="PTHR40980">
    <property type="entry name" value="PLUG DOMAIN-CONTAINING PROTEIN"/>
    <property type="match status" value="1"/>
</dbReference>
<dbReference type="Gene3D" id="2.40.170.20">
    <property type="entry name" value="TonB-dependent receptor, beta-barrel domain"/>
    <property type="match status" value="1"/>
</dbReference>
<protein>
    <submittedName>
        <fullName evidence="5">Outer membrane beta-barrel family protein</fullName>
    </submittedName>
</protein>
<proteinExistence type="predicted"/>
<keyword evidence="2" id="KW-0472">Membrane</keyword>
<keyword evidence="6" id="KW-1185">Reference proteome</keyword>
<dbReference type="RefSeq" id="WP_344789277.1">
    <property type="nucleotide sequence ID" value="NZ_BAABCA010000007.1"/>
</dbReference>
<organism evidence="5 6">
    <name type="scientific">Postechiella marina</name>
    <dbReference type="NCBI Taxonomy" id="943941"/>
    <lineage>
        <taxon>Bacteria</taxon>
        <taxon>Pseudomonadati</taxon>
        <taxon>Bacteroidota</taxon>
        <taxon>Flavobacteriia</taxon>
        <taxon>Flavobacteriales</taxon>
        <taxon>Flavobacteriaceae</taxon>
        <taxon>Postechiella</taxon>
    </lineage>
</organism>
<dbReference type="SUPFAM" id="SSF49464">
    <property type="entry name" value="Carboxypeptidase regulatory domain-like"/>
    <property type="match status" value="1"/>
</dbReference>
<evidence type="ECO:0000259" key="4">
    <source>
        <dbReference type="Pfam" id="PF14905"/>
    </source>
</evidence>
<gene>
    <name evidence="5" type="ORF">GCM10022291_31190</name>
</gene>
<dbReference type="InterPro" id="IPR037066">
    <property type="entry name" value="Plug_dom_sf"/>
</dbReference>
<dbReference type="SUPFAM" id="SSF56935">
    <property type="entry name" value="Porins"/>
    <property type="match status" value="1"/>
</dbReference>
<dbReference type="Pfam" id="PF14905">
    <property type="entry name" value="OMP_b-brl_3"/>
    <property type="match status" value="1"/>
</dbReference>
<dbReference type="Gene3D" id="2.60.40.1120">
    <property type="entry name" value="Carboxypeptidase-like, regulatory domain"/>
    <property type="match status" value="1"/>
</dbReference>
<dbReference type="InterPro" id="IPR041700">
    <property type="entry name" value="OMP_b-brl_3"/>
</dbReference>
<dbReference type="PANTHER" id="PTHR40980:SF4">
    <property type="entry name" value="TONB-DEPENDENT RECEPTOR-LIKE BETA-BARREL DOMAIN-CONTAINING PROTEIN"/>
    <property type="match status" value="1"/>
</dbReference>
<dbReference type="EMBL" id="BAABCA010000007">
    <property type="protein sequence ID" value="GAA4238911.1"/>
    <property type="molecule type" value="Genomic_DNA"/>
</dbReference>
<accession>A0ABP8CG89</accession>
<evidence type="ECO:0000256" key="3">
    <source>
        <dbReference type="ARBA" id="ARBA00023237"/>
    </source>
</evidence>
<dbReference type="Pfam" id="PF13715">
    <property type="entry name" value="CarbopepD_reg_2"/>
    <property type="match status" value="1"/>
</dbReference>
<keyword evidence="3" id="KW-0998">Cell outer membrane</keyword>
<dbReference type="Gene3D" id="2.170.130.10">
    <property type="entry name" value="TonB-dependent receptor, plug domain"/>
    <property type="match status" value="1"/>
</dbReference>
<name>A0ABP8CG89_9FLAO</name>
<comment type="subcellular location">
    <subcellularLocation>
        <location evidence="1">Cell outer membrane</location>
    </subcellularLocation>
</comment>
<dbReference type="Proteomes" id="UP001501496">
    <property type="component" value="Unassembled WGS sequence"/>
</dbReference>